<name>A0A0S4SIE5_CAMHY</name>
<comment type="caution">
    <text evidence="1">The sequence shown here is derived from an EMBL/GenBank/DDBJ whole genome shotgun (WGS) entry which is preliminary data.</text>
</comment>
<dbReference type="Proteomes" id="UP000052237">
    <property type="component" value="Unassembled WGS sequence"/>
</dbReference>
<dbReference type="EMBL" id="FAVB01000003">
    <property type="protein sequence ID" value="CUU85283.1"/>
    <property type="molecule type" value="Genomic_DNA"/>
</dbReference>
<proteinExistence type="predicted"/>
<keyword evidence="2" id="KW-1185">Reference proteome</keyword>
<evidence type="ECO:0000313" key="1">
    <source>
        <dbReference type="EMBL" id="CUU85283.1"/>
    </source>
</evidence>
<reference evidence="1 2" key="1">
    <citation type="submission" date="2015-11" db="EMBL/GenBank/DDBJ databases">
        <authorList>
            <consortium name="Pathogen Informatics"/>
        </authorList>
    </citation>
    <scope>NUCLEOTIDE SEQUENCE [LARGE SCALE GENOMIC DNA]</scope>
    <source>
        <strain evidence="1 2">006A-0059</strain>
    </source>
</reference>
<dbReference type="RefSeq" id="WP_059435285.1">
    <property type="nucleotide sequence ID" value="NZ_FAVB01000003.1"/>
</dbReference>
<accession>A0A0S4SIE5</accession>
<evidence type="ECO:0000313" key="2">
    <source>
        <dbReference type="Proteomes" id="UP000052237"/>
    </source>
</evidence>
<gene>
    <name evidence="1" type="ORF">ERS686654_01611</name>
</gene>
<organism evidence="1 2">
    <name type="scientific">Campylobacter hyointestinalis subsp. hyointestinalis</name>
    <dbReference type="NCBI Taxonomy" id="91352"/>
    <lineage>
        <taxon>Bacteria</taxon>
        <taxon>Pseudomonadati</taxon>
        <taxon>Campylobacterota</taxon>
        <taxon>Epsilonproteobacteria</taxon>
        <taxon>Campylobacterales</taxon>
        <taxon>Campylobacteraceae</taxon>
        <taxon>Campylobacter</taxon>
    </lineage>
</organism>
<sequence>MKKFILMFMLCQAVFGGTLVINDFQSDLYSKAGANNMKKITMNLELITRDESVDKAPIYDAINVIVSSFYVEDMMTSLGKENFKKTLIQYASKKYGIDIDEVYIISLKTINEIDIEKIIKAIKDRDLCGSSTSKDINLNNDTNIIKDFGRDFGEN</sequence>
<protein>
    <submittedName>
        <fullName evidence="1">Periplasmic protein</fullName>
    </submittedName>
</protein>
<dbReference type="AlphaFoldDB" id="A0A0S4SIE5"/>